<dbReference type="Gene3D" id="2.30.30.70">
    <property type="entry name" value="Ribosomal protein L21"/>
    <property type="match status" value="1"/>
</dbReference>
<dbReference type="GeneTree" id="ENSGT00950000182922"/>
<evidence type="ECO:0000256" key="3">
    <source>
        <dbReference type="ARBA" id="ARBA00023274"/>
    </source>
</evidence>
<keyword evidence="7" id="KW-1185">Reference proteome</keyword>
<comment type="similarity">
    <text evidence="1">Belongs to the eukaryotic ribosomal protein eL21 family.</text>
</comment>
<evidence type="ECO:0000313" key="7">
    <source>
        <dbReference type="Proteomes" id="UP000005225"/>
    </source>
</evidence>
<sequence length="142" mass="16349">NRNTNLQRRKGEAPRDKPFRKHGVVALATYKGDIADFKGMGTVPKGMPHKCNGKTGRVYNTNKGKLLAKRINVHLEHSKHSKSQDNFLKHMKENDQKKKETKEKGAYVQLKRQPAPPREVHSVRTNRKEPELLLPVNSWHNK</sequence>
<dbReference type="PANTHER" id="PTHR20981">
    <property type="entry name" value="60S RIBOSOMAL PROTEIN L21"/>
    <property type="match status" value="1"/>
</dbReference>
<accession>H0XPN0</accession>
<keyword evidence="2" id="KW-0689">Ribosomal protein</keyword>
<name>H0XPN0_OTOGA</name>
<protein>
    <recommendedName>
        <fullName evidence="4">60S ribosomal protein L21</fullName>
    </recommendedName>
</protein>
<dbReference type="InParanoid" id="H0XPN0"/>
<dbReference type="GO" id="GO:0005840">
    <property type="term" value="C:ribosome"/>
    <property type="evidence" value="ECO:0007669"/>
    <property type="project" value="UniProtKB-KW"/>
</dbReference>
<feature type="compositionally biased region" description="Basic and acidic residues" evidence="5">
    <location>
        <begin position="118"/>
        <end position="131"/>
    </location>
</feature>
<dbReference type="GO" id="GO:1990904">
    <property type="term" value="C:ribonucleoprotein complex"/>
    <property type="evidence" value="ECO:0007669"/>
    <property type="project" value="UniProtKB-KW"/>
</dbReference>
<evidence type="ECO:0000256" key="1">
    <source>
        <dbReference type="ARBA" id="ARBA00008427"/>
    </source>
</evidence>
<feature type="region of interest" description="Disordered" evidence="5">
    <location>
        <begin position="77"/>
        <end position="142"/>
    </location>
</feature>
<evidence type="ECO:0000256" key="2">
    <source>
        <dbReference type="ARBA" id="ARBA00022980"/>
    </source>
</evidence>
<reference evidence="7" key="1">
    <citation type="submission" date="2011-03" db="EMBL/GenBank/DDBJ databases">
        <title>Version 3 of the genome sequence of Otolemur garnettii (Bushbaby).</title>
        <authorList>
            <consortium name="The Broad Institute Genome Sequencing Platform"/>
            <person name="Di Palma F."/>
            <person name="Johnson J."/>
            <person name="Lander E.S."/>
            <person name="Lindblad-Toh K."/>
            <person name="Jaffe D.B."/>
            <person name="Gnerre S."/>
            <person name="MacCallum I."/>
            <person name="Przybylski D."/>
            <person name="Ribeiro F.J."/>
            <person name="Burton J.N."/>
            <person name="Walker B.J."/>
            <person name="Sharpe T."/>
            <person name="Hall G."/>
        </authorList>
    </citation>
    <scope>NUCLEOTIDE SEQUENCE [LARGE SCALE GENOMIC DNA]</scope>
</reference>
<dbReference type="eggNOG" id="KOG1732">
    <property type="taxonomic scope" value="Eukaryota"/>
</dbReference>
<evidence type="ECO:0000256" key="5">
    <source>
        <dbReference type="SAM" id="MobiDB-lite"/>
    </source>
</evidence>
<organism evidence="6 7">
    <name type="scientific">Otolemur garnettii</name>
    <name type="common">Small-eared galago</name>
    <name type="synonym">Garnett's greater bushbaby</name>
    <dbReference type="NCBI Taxonomy" id="30611"/>
    <lineage>
        <taxon>Eukaryota</taxon>
        <taxon>Metazoa</taxon>
        <taxon>Chordata</taxon>
        <taxon>Craniata</taxon>
        <taxon>Vertebrata</taxon>
        <taxon>Euteleostomi</taxon>
        <taxon>Mammalia</taxon>
        <taxon>Eutheria</taxon>
        <taxon>Euarchontoglires</taxon>
        <taxon>Primates</taxon>
        <taxon>Strepsirrhini</taxon>
        <taxon>Lorisiformes</taxon>
        <taxon>Galagidae</taxon>
        <taxon>Otolemur</taxon>
    </lineage>
</organism>
<dbReference type="InterPro" id="IPR001147">
    <property type="entry name" value="Ribosomal_eL21"/>
</dbReference>
<dbReference type="HOGENOM" id="CLU_103610_0_1_1"/>
<dbReference type="Gene3D" id="6.10.250.3260">
    <property type="match status" value="1"/>
</dbReference>
<proteinExistence type="inferred from homology"/>
<dbReference type="SUPFAM" id="SSF50104">
    <property type="entry name" value="Translation proteins SH3-like domain"/>
    <property type="match status" value="1"/>
</dbReference>
<feature type="compositionally biased region" description="Basic and acidic residues" evidence="5">
    <location>
        <begin position="87"/>
        <end position="105"/>
    </location>
</feature>
<dbReference type="Ensembl" id="ENSOGAT00000025418.1">
    <property type="protein sequence ID" value="ENSOGAP00000018071.1"/>
    <property type="gene ID" value="ENSOGAG00000031179.1"/>
</dbReference>
<reference evidence="6" key="2">
    <citation type="submission" date="2025-08" db="UniProtKB">
        <authorList>
            <consortium name="Ensembl"/>
        </authorList>
    </citation>
    <scope>IDENTIFICATION</scope>
</reference>
<reference evidence="6" key="3">
    <citation type="submission" date="2025-09" db="UniProtKB">
        <authorList>
            <consortium name="Ensembl"/>
        </authorList>
    </citation>
    <scope>IDENTIFICATION</scope>
</reference>
<dbReference type="STRING" id="30611.ENSOGAP00000018071"/>
<dbReference type="Pfam" id="PF01157">
    <property type="entry name" value="Ribosomal_L21e"/>
    <property type="match status" value="1"/>
</dbReference>
<dbReference type="AlphaFoldDB" id="H0XPN0"/>
<dbReference type="EMBL" id="AAQR03097522">
    <property type="status" value="NOT_ANNOTATED_CDS"/>
    <property type="molecule type" value="Genomic_DNA"/>
</dbReference>
<dbReference type="FunFam" id="6.10.250.3260:FF:000001">
    <property type="entry name" value="60S ribosomal protein L21"/>
    <property type="match status" value="1"/>
</dbReference>
<dbReference type="InterPro" id="IPR008991">
    <property type="entry name" value="Translation_prot_SH3-like_sf"/>
</dbReference>
<evidence type="ECO:0000313" key="6">
    <source>
        <dbReference type="Ensembl" id="ENSOGAP00000018071.1"/>
    </source>
</evidence>
<dbReference type="Proteomes" id="UP000005225">
    <property type="component" value="Unassembled WGS sequence"/>
</dbReference>
<dbReference type="GO" id="GO:0003735">
    <property type="term" value="F:structural constituent of ribosome"/>
    <property type="evidence" value="ECO:0007669"/>
    <property type="project" value="InterPro"/>
</dbReference>
<dbReference type="GO" id="GO:0006412">
    <property type="term" value="P:translation"/>
    <property type="evidence" value="ECO:0007669"/>
    <property type="project" value="InterPro"/>
</dbReference>
<evidence type="ECO:0000256" key="4">
    <source>
        <dbReference type="ARBA" id="ARBA00035327"/>
    </source>
</evidence>
<keyword evidence="3" id="KW-0687">Ribonucleoprotein</keyword>
<dbReference type="InterPro" id="IPR036948">
    <property type="entry name" value="Ribosomal_eL21_sf"/>
</dbReference>